<accession>A0AAV4PQ83</accession>
<dbReference type="Proteomes" id="UP001054945">
    <property type="component" value="Unassembled WGS sequence"/>
</dbReference>
<gene>
    <name evidence="1" type="ORF">CEXT_64431</name>
</gene>
<keyword evidence="2" id="KW-1185">Reference proteome</keyword>
<sequence>MAVQSKIKIYLPLHIQDHIESEAKQKGYNNEYIPNICLRSQRQKLKHSVFFCDIEEDISSRDITGKEFINGFPLERGFHFSLYFFFKVTPWDYLNSLDLYVQSKRIKFFFEVTPWDYLNSLDLYVQWKVFVE</sequence>
<proteinExistence type="predicted"/>
<dbReference type="AlphaFoldDB" id="A0AAV4PQ83"/>
<reference evidence="1 2" key="1">
    <citation type="submission" date="2021-06" db="EMBL/GenBank/DDBJ databases">
        <title>Caerostris extrusa draft genome.</title>
        <authorList>
            <person name="Kono N."/>
            <person name="Arakawa K."/>
        </authorList>
    </citation>
    <scope>NUCLEOTIDE SEQUENCE [LARGE SCALE GENOMIC DNA]</scope>
</reference>
<name>A0AAV4PQ83_CAEEX</name>
<evidence type="ECO:0000313" key="1">
    <source>
        <dbReference type="EMBL" id="GIX97994.1"/>
    </source>
</evidence>
<protein>
    <submittedName>
        <fullName evidence="1">Uncharacterized protein</fullName>
    </submittedName>
</protein>
<organism evidence="1 2">
    <name type="scientific">Caerostris extrusa</name>
    <name type="common">Bark spider</name>
    <name type="synonym">Caerostris bankana</name>
    <dbReference type="NCBI Taxonomy" id="172846"/>
    <lineage>
        <taxon>Eukaryota</taxon>
        <taxon>Metazoa</taxon>
        <taxon>Ecdysozoa</taxon>
        <taxon>Arthropoda</taxon>
        <taxon>Chelicerata</taxon>
        <taxon>Arachnida</taxon>
        <taxon>Araneae</taxon>
        <taxon>Araneomorphae</taxon>
        <taxon>Entelegynae</taxon>
        <taxon>Araneoidea</taxon>
        <taxon>Araneidae</taxon>
        <taxon>Caerostris</taxon>
    </lineage>
</organism>
<comment type="caution">
    <text evidence="1">The sequence shown here is derived from an EMBL/GenBank/DDBJ whole genome shotgun (WGS) entry which is preliminary data.</text>
</comment>
<evidence type="ECO:0000313" key="2">
    <source>
        <dbReference type="Proteomes" id="UP001054945"/>
    </source>
</evidence>
<dbReference type="EMBL" id="BPLR01004844">
    <property type="protein sequence ID" value="GIX97994.1"/>
    <property type="molecule type" value="Genomic_DNA"/>
</dbReference>